<evidence type="ECO:0000313" key="3">
    <source>
        <dbReference type="RefSeq" id="XP_034118493.1"/>
    </source>
</evidence>
<protein>
    <submittedName>
        <fullName evidence="3">27 kDa hemolymph protein</fullName>
    </submittedName>
</protein>
<dbReference type="RefSeq" id="XP_034118493.1">
    <property type="nucleotide sequence ID" value="XM_034262602.2"/>
</dbReference>
<reference evidence="3" key="1">
    <citation type="submission" date="2025-08" db="UniProtKB">
        <authorList>
            <consortium name="RefSeq"/>
        </authorList>
    </citation>
    <scope>IDENTIFICATION</scope>
    <source>
        <strain evidence="3">15112-1751.03</strain>
        <tissue evidence="3">Whole Adult</tissue>
    </source>
</reference>
<dbReference type="PANTHER" id="PTHR20997:SF2">
    <property type="entry name" value="EG:BACR42I17.2 PROTEIN-RELATED"/>
    <property type="match status" value="1"/>
</dbReference>
<proteinExistence type="predicted"/>
<feature type="chain" id="PRO_5028334398" evidence="1">
    <location>
        <begin position="25"/>
        <end position="314"/>
    </location>
</feature>
<dbReference type="Proteomes" id="UP000515160">
    <property type="component" value="Chromosome X"/>
</dbReference>
<dbReference type="AlphaFoldDB" id="A0A6P8XY99"/>
<dbReference type="GeneID" id="117577703"/>
<accession>A0A6P8XY99</accession>
<dbReference type="Pfam" id="PF07165">
    <property type="entry name" value="DUF1397"/>
    <property type="match status" value="1"/>
</dbReference>
<dbReference type="PANTHER" id="PTHR20997">
    <property type="entry name" value="EG:BACR42I17.2 PROTEIN-RELATED"/>
    <property type="match status" value="1"/>
</dbReference>
<keyword evidence="1" id="KW-0732">Signal</keyword>
<sequence>MNKYAFLAVCLLAALGAVLLEVRASPAPQTPTFSASQLDSVSKQFLPAEFRNTNVSLDDIKRVYREKCKKVTGSDNSTLYKDIENAAVDLGTCLSGLANITAVQEEMDAARLVGELDDVFNKYCKKAPEAESCLNAFKDKVKPCLTREEHRQQATMIRLAKSLVGFACSRGGDQLVLFMSVRGPECLEANKEAISHCANKSFHGYMPKDGEIADFMNSPELLFSPTHCVDLQSFEACVVHHLEQCTDVTPANIVQSIFRFVKNETDCKAWMDARANERPILLASANNTGGGASALATTLTGTLALTLGAHLLRN</sequence>
<organism evidence="2 3">
    <name type="scientific">Drosophila albomicans</name>
    <name type="common">Fruit fly</name>
    <dbReference type="NCBI Taxonomy" id="7291"/>
    <lineage>
        <taxon>Eukaryota</taxon>
        <taxon>Metazoa</taxon>
        <taxon>Ecdysozoa</taxon>
        <taxon>Arthropoda</taxon>
        <taxon>Hexapoda</taxon>
        <taxon>Insecta</taxon>
        <taxon>Pterygota</taxon>
        <taxon>Neoptera</taxon>
        <taxon>Endopterygota</taxon>
        <taxon>Diptera</taxon>
        <taxon>Brachycera</taxon>
        <taxon>Muscomorpha</taxon>
        <taxon>Ephydroidea</taxon>
        <taxon>Drosophilidae</taxon>
        <taxon>Drosophila</taxon>
    </lineage>
</organism>
<dbReference type="OrthoDB" id="6512861at2759"/>
<dbReference type="InterPro" id="IPR009832">
    <property type="entry name" value="DUF1397"/>
</dbReference>
<gene>
    <name evidence="3" type="primary">LOC117577703</name>
</gene>
<keyword evidence="2" id="KW-1185">Reference proteome</keyword>
<evidence type="ECO:0000313" key="2">
    <source>
        <dbReference type="Proteomes" id="UP000515160"/>
    </source>
</evidence>
<feature type="signal peptide" evidence="1">
    <location>
        <begin position="1"/>
        <end position="24"/>
    </location>
</feature>
<evidence type="ECO:0000256" key="1">
    <source>
        <dbReference type="SAM" id="SignalP"/>
    </source>
</evidence>
<name>A0A6P8XY99_DROAB</name>